<keyword evidence="2" id="KW-1185">Reference proteome</keyword>
<comment type="caution">
    <text evidence="1">The sequence shown here is derived from an EMBL/GenBank/DDBJ whole genome shotgun (WGS) entry which is preliminary data.</text>
</comment>
<dbReference type="AlphaFoldDB" id="A0A4C1SAU7"/>
<name>A0A4C1SAU7_EUMVA</name>
<dbReference type="Proteomes" id="UP000299102">
    <property type="component" value="Unassembled WGS sequence"/>
</dbReference>
<reference evidence="1 2" key="1">
    <citation type="journal article" date="2019" name="Commun. Biol.">
        <title>The bagworm genome reveals a unique fibroin gene that provides high tensile strength.</title>
        <authorList>
            <person name="Kono N."/>
            <person name="Nakamura H."/>
            <person name="Ohtoshi R."/>
            <person name="Tomita M."/>
            <person name="Numata K."/>
            <person name="Arakawa K."/>
        </authorList>
    </citation>
    <scope>NUCLEOTIDE SEQUENCE [LARGE SCALE GENOMIC DNA]</scope>
</reference>
<organism evidence="1 2">
    <name type="scientific">Eumeta variegata</name>
    <name type="common">Bagworm moth</name>
    <name type="synonym">Eumeta japonica</name>
    <dbReference type="NCBI Taxonomy" id="151549"/>
    <lineage>
        <taxon>Eukaryota</taxon>
        <taxon>Metazoa</taxon>
        <taxon>Ecdysozoa</taxon>
        <taxon>Arthropoda</taxon>
        <taxon>Hexapoda</taxon>
        <taxon>Insecta</taxon>
        <taxon>Pterygota</taxon>
        <taxon>Neoptera</taxon>
        <taxon>Endopterygota</taxon>
        <taxon>Lepidoptera</taxon>
        <taxon>Glossata</taxon>
        <taxon>Ditrysia</taxon>
        <taxon>Tineoidea</taxon>
        <taxon>Psychidae</taxon>
        <taxon>Oiketicinae</taxon>
        <taxon>Eumeta</taxon>
    </lineage>
</organism>
<evidence type="ECO:0000313" key="1">
    <source>
        <dbReference type="EMBL" id="GBO99193.1"/>
    </source>
</evidence>
<gene>
    <name evidence="1" type="ORF">EVAR_74152_1</name>
</gene>
<accession>A0A4C1SAU7</accession>
<dbReference type="EMBL" id="BGZK01006513">
    <property type="protein sequence ID" value="GBO99193.1"/>
    <property type="molecule type" value="Genomic_DNA"/>
</dbReference>
<evidence type="ECO:0000313" key="2">
    <source>
        <dbReference type="Proteomes" id="UP000299102"/>
    </source>
</evidence>
<proteinExistence type="predicted"/>
<sequence length="73" mass="8252">MSEADDHDDGDAAKMWCGEDNNNNIEIQINRKNAGVQQPVSHPPAFCLDSNSDWPELNAVLLWTTFSHALRWN</sequence>
<protein>
    <submittedName>
        <fullName evidence="1">Uncharacterized protein</fullName>
    </submittedName>
</protein>